<dbReference type="EMBL" id="CM032183">
    <property type="protein sequence ID" value="KAG7095185.1"/>
    <property type="molecule type" value="Genomic_DNA"/>
</dbReference>
<dbReference type="SMART" id="SM00398">
    <property type="entry name" value="HMG"/>
    <property type="match status" value="2"/>
</dbReference>
<dbReference type="Proteomes" id="UP001049176">
    <property type="component" value="Chromosome 3"/>
</dbReference>
<evidence type="ECO:0000313" key="7">
    <source>
        <dbReference type="EMBL" id="KAG7095185.1"/>
    </source>
</evidence>
<evidence type="ECO:0000256" key="2">
    <source>
        <dbReference type="ARBA" id="ARBA00023125"/>
    </source>
</evidence>
<dbReference type="GO" id="GO:0005634">
    <property type="term" value="C:nucleus"/>
    <property type="evidence" value="ECO:0007669"/>
    <property type="project" value="UniProtKB-SubCell"/>
</dbReference>
<protein>
    <recommendedName>
        <fullName evidence="6">HMG box domain-containing protein</fullName>
    </recommendedName>
</protein>
<dbReference type="OrthoDB" id="1919336at2759"/>
<feature type="compositionally biased region" description="Basic residues" evidence="5">
    <location>
        <begin position="76"/>
        <end position="95"/>
    </location>
</feature>
<dbReference type="RefSeq" id="XP_043011655.1">
    <property type="nucleotide sequence ID" value="XM_043150567.1"/>
</dbReference>
<organism evidence="7 8">
    <name type="scientific">Marasmius oreades</name>
    <name type="common">fairy-ring Marasmius</name>
    <dbReference type="NCBI Taxonomy" id="181124"/>
    <lineage>
        <taxon>Eukaryota</taxon>
        <taxon>Fungi</taxon>
        <taxon>Dikarya</taxon>
        <taxon>Basidiomycota</taxon>
        <taxon>Agaricomycotina</taxon>
        <taxon>Agaricomycetes</taxon>
        <taxon>Agaricomycetidae</taxon>
        <taxon>Agaricales</taxon>
        <taxon>Marasmiineae</taxon>
        <taxon>Marasmiaceae</taxon>
        <taxon>Marasmius</taxon>
    </lineage>
</organism>
<dbReference type="PROSITE" id="PS50118">
    <property type="entry name" value="HMG_BOX_2"/>
    <property type="match status" value="2"/>
</dbReference>
<name>A0A9P7S4W8_9AGAR</name>
<evidence type="ECO:0000256" key="3">
    <source>
        <dbReference type="ARBA" id="ARBA00023242"/>
    </source>
</evidence>
<proteinExistence type="predicted"/>
<accession>A0A9P7S4W8</accession>
<dbReference type="InterPro" id="IPR009071">
    <property type="entry name" value="HMG_box_dom"/>
</dbReference>
<feature type="compositionally biased region" description="Basic and acidic residues" evidence="5">
    <location>
        <begin position="96"/>
        <end position="108"/>
    </location>
</feature>
<sequence>MFASLRLGLAARLIRSPLSFALLRVGPLGTPITLARRTFLTSVHVNNLAGSKAAEKTGKKDKKLTKKPARQSAVAKKTKKSTKRAVAKKKPVKSKPKQEEGPKIDKKLLKPPKRPASAYVKWHAEHVRHNVKPKSLHELAAATREIAAIWHELPGDVKEGYQRRRKEEFSAWQKEYERWYNGLTREQLKAAEKLNKKKRTFSLHRPAEQPKRPPTSYIQFYMDFMRDHPGPLKFELSKEAAKAWKALPEPTRDEYKQRYARALEQHHKNLETYKRQFPSNAGAV</sequence>
<dbReference type="InterPro" id="IPR051762">
    <property type="entry name" value="UBF1"/>
</dbReference>
<feature type="region of interest" description="Disordered" evidence="5">
    <location>
        <begin position="51"/>
        <end position="115"/>
    </location>
</feature>
<keyword evidence="2 4" id="KW-0238">DNA-binding</keyword>
<dbReference type="SUPFAM" id="SSF47095">
    <property type="entry name" value="HMG-box"/>
    <property type="match status" value="2"/>
</dbReference>
<dbReference type="PANTHER" id="PTHR46318">
    <property type="entry name" value="UPSTREAM BINDING TRANSCRIPTION FACTOR"/>
    <property type="match status" value="1"/>
</dbReference>
<comment type="caution">
    <text evidence="7">The sequence shown here is derived from an EMBL/GenBank/DDBJ whole genome shotgun (WGS) entry which is preliminary data.</text>
</comment>
<dbReference type="AlphaFoldDB" id="A0A9P7S4W8"/>
<feature type="compositionally biased region" description="Basic residues" evidence="5">
    <location>
        <begin position="59"/>
        <end position="69"/>
    </location>
</feature>
<evidence type="ECO:0000256" key="1">
    <source>
        <dbReference type="ARBA" id="ARBA00004123"/>
    </source>
</evidence>
<keyword evidence="8" id="KW-1185">Reference proteome</keyword>
<dbReference type="Gene3D" id="1.10.30.10">
    <property type="entry name" value="High mobility group box domain"/>
    <property type="match status" value="2"/>
</dbReference>
<feature type="domain" description="HMG box" evidence="6">
    <location>
        <begin position="210"/>
        <end position="274"/>
    </location>
</feature>
<evidence type="ECO:0000313" key="8">
    <source>
        <dbReference type="Proteomes" id="UP001049176"/>
    </source>
</evidence>
<dbReference type="KEGG" id="more:E1B28_005963"/>
<dbReference type="GeneID" id="66075039"/>
<evidence type="ECO:0000256" key="4">
    <source>
        <dbReference type="PROSITE-ProRule" id="PRU00267"/>
    </source>
</evidence>
<keyword evidence="3 4" id="KW-0539">Nucleus</keyword>
<dbReference type="GO" id="GO:0003677">
    <property type="term" value="F:DNA binding"/>
    <property type="evidence" value="ECO:0007669"/>
    <property type="project" value="UniProtKB-UniRule"/>
</dbReference>
<comment type="subcellular location">
    <subcellularLocation>
        <location evidence="1">Nucleus</location>
    </subcellularLocation>
</comment>
<dbReference type="InterPro" id="IPR036910">
    <property type="entry name" value="HMG_box_dom_sf"/>
</dbReference>
<evidence type="ECO:0000259" key="6">
    <source>
        <dbReference type="PROSITE" id="PS50118"/>
    </source>
</evidence>
<feature type="DNA-binding region" description="HMG box" evidence="4">
    <location>
        <begin position="112"/>
        <end position="180"/>
    </location>
</feature>
<dbReference type="Pfam" id="PF00505">
    <property type="entry name" value="HMG_box"/>
    <property type="match status" value="2"/>
</dbReference>
<feature type="domain" description="HMG box" evidence="6">
    <location>
        <begin position="112"/>
        <end position="180"/>
    </location>
</feature>
<gene>
    <name evidence="7" type="ORF">E1B28_005963</name>
</gene>
<feature type="DNA-binding region" description="HMG box" evidence="4">
    <location>
        <begin position="210"/>
        <end position="274"/>
    </location>
</feature>
<evidence type="ECO:0000256" key="5">
    <source>
        <dbReference type="SAM" id="MobiDB-lite"/>
    </source>
</evidence>
<reference evidence="7" key="1">
    <citation type="journal article" date="2021" name="Genome Biol. Evol.">
        <title>The assembled and annotated genome of the fairy-ring fungus Marasmius oreades.</title>
        <authorList>
            <person name="Hiltunen M."/>
            <person name="Ament-Velasquez S.L."/>
            <person name="Johannesson H."/>
        </authorList>
    </citation>
    <scope>NUCLEOTIDE SEQUENCE</scope>
    <source>
        <strain evidence="7">03SP1</strain>
    </source>
</reference>